<dbReference type="Proteomes" id="UP000663879">
    <property type="component" value="Unassembled WGS sequence"/>
</dbReference>
<accession>A0A814NVJ8</accession>
<dbReference type="AlphaFoldDB" id="A0A814NVJ8"/>
<proteinExistence type="predicted"/>
<sequence length="75" mass="8981">MKDFKNQEIDKQEIMNKFIDNQILLDASQDEYQNIQEETETQTLPMYFINKKNILDDSSVARNMMQQIKTIRGHK</sequence>
<name>A0A814NVJ8_9BILA</name>
<comment type="caution">
    <text evidence="1">The sequence shown here is derived from an EMBL/GenBank/DDBJ whole genome shotgun (WGS) entry which is preliminary data.</text>
</comment>
<gene>
    <name evidence="1" type="ORF">OXX778_LOCUS20982</name>
</gene>
<protein>
    <submittedName>
        <fullName evidence="1">Uncharacterized protein</fullName>
    </submittedName>
</protein>
<organism evidence="1 2">
    <name type="scientific">Brachionus calyciflorus</name>
    <dbReference type="NCBI Taxonomy" id="104777"/>
    <lineage>
        <taxon>Eukaryota</taxon>
        <taxon>Metazoa</taxon>
        <taxon>Spiralia</taxon>
        <taxon>Gnathifera</taxon>
        <taxon>Rotifera</taxon>
        <taxon>Eurotatoria</taxon>
        <taxon>Monogononta</taxon>
        <taxon>Pseudotrocha</taxon>
        <taxon>Ploima</taxon>
        <taxon>Brachionidae</taxon>
        <taxon>Brachionus</taxon>
    </lineage>
</organism>
<evidence type="ECO:0000313" key="2">
    <source>
        <dbReference type="Proteomes" id="UP000663879"/>
    </source>
</evidence>
<evidence type="ECO:0000313" key="1">
    <source>
        <dbReference type="EMBL" id="CAF1097545.1"/>
    </source>
</evidence>
<keyword evidence="2" id="KW-1185">Reference proteome</keyword>
<dbReference type="EMBL" id="CAJNOC010007369">
    <property type="protein sequence ID" value="CAF1097545.1"/>
    <property type="molecule type" value="Genomic_DNA"/>
</dbReference>
<reference evidence="1" key="1">
    <citation type="submission" date="2021-02" db="EMBL/GenBank/DDBJ databases">
        <authorList>
            <person name="Nowell W R."/>
        </authorList>
    </citation>
    <scope>NUCLEOTIDE SEQUENCE</scope>
    <source>
        <strain evidence="1">Ploen Becks lab</strain>
    </source>
</reference>